<gene>
    <name evidence="2" type="ORF">ABT39_MTgene4032</name>
</gene>
<accession>A0A101M1T4</accession>
<keyword evidence="1" id="KW-1133">Transmembrane helix</keyword>
<dbReference type="EMBL" id="LKAM01000003">
    <property type="protein sequence ID" value="KUM49481.1"/>
    <property type="molecule type" value="Genomic_DNA"/>
</dbReference>
<keyword evidence="2" id="KW-0496">Mitochondrion</keyword>
<reference evidence="2" key="1">
    <citation type="journal article" date="2015" name="Genome Biol. Evol.">
        <title>Organellar Genomes of White Spruce (Picea glauca): Assembly and Annotation.</title>
        <authorList>
            <person name="Jackman S.D."/>
            <person name="Warren R.L."/>
            <person name="Gibb E.A."/>
            <person name="Vandervalk B.P."/>
            <person name="Mohamadi H."/>
            <person name="Chu J."/>
            <person name="Raymond A."/>
            <person name="Pleasance S."/>
            <person name="Coope R."/>
            <person name="Wildung M.R."/>
            <person name="Ritland C.E."/>
            <person name="Bousquet J."/>
            <person name="Jones S.J."/>
            <person name="Bohlmann J."/>
            <person name="Birol I."/>
        </authorList>
    </citation>
    <scope>NUCLEOTIDE SEQUENCE [LARGE SCALE GENOMIC DNA]</scope>
    <source>
        <tissue evidence="2">Flushing bud</tissue>
    </source>
</reference>
<sequence>MMDTWERGIETFELGCQALSPLYTDRQSLAPLRETHHIFLFLAFLPISLLITDAAPTIMIESRRFLCLDLRLYPIYFERER</sequence>
<comment type="caution">
    <text evidence="2">The sequence shown here is derived from an EMBL/GenBank/DDBJ whole genome shotgun (WGS) entry which is preliminary data.</text>
</comment>
<keyword evidence="1" id="KW-0812">Transmembrane</keyword>
<evidence type="ECO:0000313" key="2">
    <source>
        <dbReference type="EMBL" id="KUM49481.1"/>
    </source>
</evidence>
<dbReference type="AlphaFoldDB" id="A0A101M1T4"/>
<proteinExistence type="predicted"/>
<organism evidence="2">
    <name type="scientific">Picea glauca</name>
    <name type="common">White spruce</name>
    <name type="synonym">Pinus glauca</name>
    <dbReference type="NCBI Taxonomy" id="3330"/>
    <lineage>
        <taxon>Eukaryota</taxon>
        <taxon>Viridiplantae</taxon>
        <taxon>Streptophyta</taxon>
        <taxon>Embryophyta</taxon>
        <taxon>Tracheophyta</taxon>
        <taxon>Spermatophyta</taxon>
        <taxon>Pinopsida</taxon>
        <taxon>Pinidae</taxon>
        <taxon>Conifers I</taxon>
        <taxon>Pinales</taxon>
        <taxon>Pinaceae</taxon>
        <taxon>Picea</taxon>
    </lineage>
</organism>
<protein>
    <submittedName>
        <fullName evidence="2">Uncharacterized protein</fullName>
    </submittedName>
</protein>
<evidence type="ECO:0000256" key="1">
    <source>
        <dbReference type="SAM" id="Phobius"/>
    </source>
</evidence>
<feature type="transmembrane region" description="Helical" evidence="1">
    <location>
        <begin position="38"/>
        <end position="60"/>
    </location>
</feature>
<keyword evidence="1" id="KW-0472">Membrane</keyword>
<name>A0A101M1T4_PICGL</name>
<geneLocation type="mitochondrion" evidence="2"/>